<comment type="caution">
    <text evidence="3">The sequence shown here is derived from an EMBL/GenBank/DDBJ whole genome shotgun (WGS) entry which is preliminary data.</text>
</comment>
<dbReference type="PANTHER" id="PTHR43684:SF11">
    <property type="entry name" value="CHROMO DOMAIN-CONTAINING PROTEIN"/>
    <property type="match status" value="1"/>
</dbReference>
<evidence type="ECO:0000313" key="4">
    <source>
        <dbReference type="Proteomes" id="UP000789390"/>
    </source>
</evidence>
<dbReference type="SUPFAM" id="SSF52096">
    <property type="entry name" value="ClpP/crotonase"/>
    <property type="match status" value="1"/>
</dbReference>
<dbReference type="CDD" id="cd06558">
    <property type="entry name" value="crotonase-like"/>
    <property type="match status" value="1"/>
</dbReference>
<keyword evidence="4" id="KW-1185">Reference proteome</keyword>
<dbReference type="InterPro" id="IPR001753">
    <property type="entry name" value="Enoyl-CoA_hydra/iso"/>
</dbReference>
<dbReference type="Pfam" id="PF00378">
    <property type="entry name" value="ECH_1"/>
    <property type="match status" value="1"/>
</dbReference>
<protein>
    <submittedName>
        <fullName evidence="3">Uncharacterized protein</fullName>
    </submittedName>
</protein>
<keyword evidence="2" id="KW-0472">Membrane</keyword>
<dbReference type="Proteomes" id="UP000789390">
    <property type="component" value="Unassembled WGS sequence"/>
</dbReference>
<name>A0A8J2RFY8_9CRUS</name>
<feature type="region of interest" description="Disordered" evidence="1">
    <location>
        <begin position="439"/>
        <end position="537"/>
    </location>
</feature>
<keyword evidence="2" id="KW-0812">Transmembrane</keyword>
<feature type="region of interest" description="Disordered" evidence="1">
    <location>
        <begin position="326"/>
        <end position="346"/>
    </location>
</feature>
<feature type="region of interest" description="Disordered" evidence="1">
    <location>
        <begin position="167"/>
        <end position="226"/>
    </location>
</feature>
<feature type="region of interest" description="Disordered" evidence="1">
    <location>
        <begin position="1"/>
        <end position="26"/>
    </location>
</feature>
<dbReference type="Gene3D" id="3.90.226.10">
    <property type="entry name" value="2-enoyl-CoA Hydratase, Chain A, domain 1"/>
    <property type="match status" value="1"/>
</dbReference>
<feature type="transmembrane region" description="Helical" evidence="2">
    <location>
        <begin position="824"/>
        <end position="844"/>
    </location>
</feature>
<feature type="region of interest" description="Disordered" evidence="1">
    <location>
        <begin position="263"/>
        <end position="283"/>
    </location>
</feature>
<keyword evidence="2" id="KW-1133">Transmembrane helix</keyword>
<reference evidence="3" key="1">
    <citation type="submission" date="2021-11" db="EMBL/GenBank/DDBJ databases">
        <authorList>
            <person name="Schell T."/>
        </authorList>
    </citation>
    <scope>NUCLEOTIDE SEQUENCE</scope>
    <source>
        <strain evidence="3">M5</strain>
    </source>
</reference>
<feature type="compositionally biased region" description="Low complexity" evidence="1">
    <location>
        <begin position="201"/>
        <end position="211"/>
    </location>
</feature>
<feature type="region of interest" description="Disordered" evidence="1">
    <location>
        <begin position="562"/>
        <end position="644"/>
    </location>
</feature>
<proteinExistence type="predicted"/>
<dbReference type="AlphaFoldDB" id="A0A8J2RFY8"/>
<feature type="compositionally biased region" description="Polar residues" evidence="1">
    <location>
        <begin position="263"/>
        <end position="278"/>
    </location>
</feature>
<dbReference type="OrthoDB" id="6357915at2759"/>
<dbReference type="InterPro" id="IPR029045">
    <property type="entry name" value="ClpP/crotonase-like_dom_sf"/>
</dbReference>
<feature type="compositionally biased region" description="Basic and acidic residues" evidence="1">
    <location>
        <begin position="571"/>
        <end position="585"/>
    </location>
</feature>
<feature type="compositionally biased region" description="Polar residues" evidence="1">
    <location>
        <begin position="1"/>
        <end position="17"/>
    </location>
</feature>
<gene>
    <name evidence="3" type="ORF">DGAL_LOCUS4489</name>
</gene>
<dbReference type="InterPro" id="IPR051053">
    <property type="entry name" value="ECH/Chromodomain_protein"/>
</dbReference>
<dbReference type="PANTHER" id="PTHR43684">
    <property type="match status" value="1"/>
</dbReference>
<evidence type="ECO:0000256" key="2">
    <source>
        <dbReference type="SAM" id="Phobius"/>
    </source>
</evidence>
<feature type="compositionally biased region" description="Basic and acidic residues" evidence="1">
    <location>
        <begin position="505"/>
        <end position="518"/>
    </location>
</feature>
<sequence length="981" mass="108794">MSNNDAKSTAVQSPSTSRDAESYKSGNECNLAQLTFKVVDNRLKVCSPAHHPTSANSERVMPILSNPIQGSSHPLNEGKSVNKPFGQRAKKSFPQPQRIIRPALGRDPHYPDDIEVVQYVEKGKSIPEPRPGFTALHSIQKVVTTSVEELQLYNLQPTSTVNKASPLIKTEQKDASPVRTPEPTISSHSLHVRNSDQGKISPCYSSSRGSSPTAGPSGAEKMVNDEEMNRTVTSTTLGGGSPIAKEHRKSILASMKQNYTSELNLSNHPSESESSLNDSLGMPTLTANKSLNSSFEITSDKMPNIKADDSFEEELIPLSEKTQSFSYSNLDSQEEDKQDLASTGPINLTCSKTNSILPNSSSKLIPDLQSLHHPPTPALTPIIPPLNPLTDDLEAAMAKLHGESLNDESSDEEIMHSSDMPVTNIIVTRIVEEPSGSCNAEMLSGDASEHESDTDYLPEESDHQELDAEMEEKKSPVKRKMGPKSKMESMSIRKPFTLKTPVKSVEVEGKAASSDEPKPSSAANKSKPQPRVPRLREVEKLCEDEMVQKIFLDLEERGLNKRRSTYSTVTYKEDLSNISDKEPRGSRRGKRTKKEDDSSFECEMTPSKKKKMGRLRLIPQKEEATLLSPSQDQALQQWEPVKNSSNEDKVVYVPRKLANPADSSKIFRRRSFSSDSSADANQNNNLTCHDDSRWSTAMKISKDSETSSQEGTEDLVTKLSSKCEEIDISFRDHLLCIKLCPRTSILRNSLNSNILKELVMVFRKLKVESSIRVVLITSSGPDFCNGIDFPFLISENMGQRLENAVALVGNVQEFILELANCDKILVGGLVGSVMGLGVAILPYLNFVYASDKSTFYLPYSTLGQGYEGGLSLYFRIRENLDNLLFTGGRRLTATQVKHFGLIQDVFLPDDFEKEVVLRACELASKSSSTMLLAKKMKSAVLRRDLPEFIKEESQLLRQVWISDDFQRRAKQLYANGDMLLS</sequence>
<feature type="compositionally biased region" description="Basic and acidic residues" evidence="1">
    <location>
        <begin position="460"/>
        <end position="475"/>
    </location>
</feature>
<evidence type="ECO:0000313" key="3">
    <source>
        <dbReference type="EMBL" id="CAH0102111.1"/>
    </source>
</evidence>
<accession>A0A8J2RFY8</accession>
<evidence type="ECO:0000256" key="1">
    <source>
        <dbReference type="SAM" id="MobiDB-lite"/>
    </source>
</evidence>
<feature type="compositionally biased region" description="Polar residues" evidence="1">
    <location>
        <begin position="627"/>
        <end position="636"/>
    </location>
</feature>
<organism evidence="3 4">
    <name type="scientific">Daphnia galeata</name>
    <dbReference type="NCBI Taxonomy" id="27404"/>
    <lineage>
        <taxon>Eukaryota</taxon>
        <taxon>Metazoa</taxon>
        <taxon>Ecdysozoa</taxon>
        <taxon>Arthropoda</taxon>
        <taxon>Crustacea</taxon>
        <taxon>Branchiopoda</taxon>
        <taxon>Diplostraca</taxon>
        <taxon>Cladocera</taxon>
        <taxon>Anomopoda</taxon>
        <taxon>Daphniidae</taxon>
        <taxon>Daphnia</taxon>
    </lineage>
</organism>
<dbReference type="EMBL" id="CAKKLH010000073">
    <property type="protein sequence ID" value="CAH0102111.1"/>
    <property type="molecule type" value="Genomic_DNA"/>
</dbReference>